<evidence type="ECO:0000313" key="5">
    <source>
        <dbReference type="Proteomes" id="UP001055171"/>
    </source>
</evidence>
<feature type="compositionally biased region" description="Basic and acidic residues" evidence="1">
    <location>
        <begin position="296"/>
        <end position="321"/>
    </location>
</feature>
<keyword evidence="2" id="KW-0472">Membrane</keyword>
<feature type="compositionally biased region" description="Basic and acidic residues" evidence="1">
    <location>
        <begin position="253"/>
        <end position="264"/>
    </location>
</feature>
<accession>A0ABY3USL2</accession>
<name>A0ABY3USL2_MYCLN</name>
<dbReference type="Proteomes" id="UP001055171">
    <property type="component" value="Chromosome"/>
</dbReference>
<evidence type="ECO:0000259" key="3">
    <source>
        <dbReference type="Pfam" id="PF20177"/>
    </source>
</evidence>
<dbReference type="Pfam" id="PF20177">
    <property type="entry name" value="DUF6542"/>
    <property type="match status" value="1"/>
</dbReference>
<keyword evidence="2" id="KW-0812">Transmembrane</keyword>
<evidence type="ECO:0000256" key="2">
    <source>
        <dbReference type="SAM" id="Phobius"/>
    </source>
</evidence>
<evidence type="ECO:0000256" key="1">
    <source>
        <dbReference type="SAM" id="MobiDB-lite"/>
    </source>
</evidence>
<feature type="compositionally biased region" description="Basic and acidic residues" evidence="1">
    <location>
        <begin position="273"/>
        <end position="290"/>
    </location>
</feature>
<sequence length="403" mass="44309">MSEQRGTSAVAAAHRSIHPGIPGVPSWTALLIAVTATAIGYGIDSGSGHKELTGIFAGLYVAGCVVAVLAVRQEGLFTAVIQPPLILFCAVPGAYWLFHGGKIGSVKDLLINCGYPLIERFPLMLGAAGGVLLIGLIRWYLGTSQRPTAGEAAEDRTDTPAANVAEKSPFLRAVSAKLNSLLGVASSDGETDEEEPIDAQRRSTKASARTSRTERSGRSAASSARSRSRHARPSPQEEYDPADERPRRRRQTPPRDYDPADPPRRSSRRRPRPQGDPDPRGQSQREGRRDPRSRRNPYERPATRGSRYEDYDRYDPSEPLRRYQSYEPYESYQPVSEARRGHAAASGTNGANPSHHPISQVRYRGSGKSDERRGEPRGDRRGRPRSNGRPPERPPAESWEYDA</sequence>
<feature type="region of interest" description="Disordered" evidence="1">
    <location>
        <begin position="185"/>
        <end position="403"/>
    </location>
</feature>
<reference evidence="4" key="1">
    <citation type="submission" date="2022-08" db="EMBL/GenBank/DDBJ databases">
        <title>Complete genome sequence of 14 non-tuberculosis mycobacteria type-strains.</title>
        <authorList>
            <person name="Igarashi Y."/>
            <person name="Osugi A."/>
            <person name="Mitarai S."/>
        </authorList>
    </citation>
    <scope>NUCLEOTIDE SEQUENCE</scope>
    <source>
        <strain evidence="4">ATCC 51985</strain>
    </source>
</reference>
<dbReference type="RefSeq" id="WP_239720891.1">
    <property type="nucleotide sequence ID" value="NZ_CP092423.2"/>
</dbReference>
<feature type="transmembrane region" description="Helical" evidence="2">
    <location>
        <begin position="121"/>
        <end position="141"/>
    </location>
</feature>
<feature type="transmembrane region" description="Helical" evidence="2">
    <location>
        <begin position="77"/>
        <end position="98"/>
    </location>
</feature>
<feature type="transmembrane region" description="Helical" evidence="2">
    <location>
        <begin position="52"/>
        <end position="71"/>
    </location>
</feature>
<keyword evidence="2" id="KW-1133">Transmembrane helix</keyword>
<dbReference type="InterPro" id="IPR046672">
    <property type="entry name" value="DUF6542"/>
</dbReference>
<keyword evidence="5" id="KW-1185">Reference proteome</keyword>
<feature type="domain" description="DUF6542" evidence="3">
    <location>
        <begin position="23"/>
        <end position="141"/>
    </location>
</feature>
<feature type="transmembrane region" description="Helical" evidence="2">
    <location>
        <begin position="24"/>
        <end position="43"/>
    </location>
</feature>
<evidence type="ECO:0000313" key="4">
    <source>
        <dbReference type="EMBL" id="ULP41401.1"/>
    </source>
</evidence>
<gene>
    <name evidence="4" type="ORF">MJO58_21415</name>
</gene>
<feature type="compositionally biased region" description="Basic and acidic residues" evidence="1">
    <location>
        <begin position="367"/>
        <end position="381"/>
    </location>
</feature>
<protein>
    <recommendedName>
        <fullName evidence="3">DUF6542 domain-containing protein</fullName>
    </recommendedName>
</protein>
<organism evidence="4 5">
    <name type="scientific">Mycobacterium lentiflavum</name>
    <dbReference type="NCBI Taxonomy" id="141349"/>
    <lineage>
        <taxon>Bacteria</taxon>
        <taxon>Bacillati</taxon>
        <taxon>Actinomycetota</taxon>
        <taxon>Actinomycetes</taxon>
        <taxon>Mycobacteriales</taxon>
        <taxon>Mycobacteriaceae</taxon>
        <taxon>Mycobacterium</taxon>
        <taxon>Mycobacterium simiae complex</taxon>
    </lineage>
</organism>
<dbReference type="EMBL" id="CP092423">
    <property type="protein sequence ID" value="ULP41401.1"/>
    <property type="molecule type" value="Genomic_DNA"/>
</dbReference>
<proteinExistence type="predicted"/>